<protein>
    <submittedName>
        <fullName evidence="2">Uncharacterized protein</fullName>
    </submittedName>
</protein>
<keyword evidence="3" id="KW-1185">Reference proteome</keyword>
<keyword evidence="1" id="KW-0812">Transmembrane</keyword>
<reference evidence="2 3" key="1">
    <citation type="submission" date="2024-05" db="EMBL/GenBank/DDBJ databases">
        <title>A draft genome resource for the thread blight pathogen Marasmius tenuissimus strain MS-2.</title>
        <authorList>
            <person name="Yulfo-Soto G.E."/>
            <person name="Baruah I.K."/>
            <person name="Amoako-Attah I."/>
            <person name="Bukari Y."/>
            <person name="Meinhardt L.W."/>
            <person name="Bailey B.A."/>
            <person name="Cohen S.P."/>
        </authorList>
    </citation>
    <scope>NUCLEOTIDE SEQUENCE [LARGE SCALE GENOMIC DNA]</scope>
    <source>
        <strain evidence="2 3">MS-2</strain>
    </source>
</reference>
<accession>A0ABR3A624</accession>
<evidence type="ECO:0000313" key="2">
    <source>
        <dbReference type="EMBL" id="KAL0067992.1"/>
    </source>
</evidence>
<dbReference type="Proteomes" id="UP001437256">
    <property type="component" value="Unassembled WGS sequence"/>
</dbReference>
<organism evidence="2 3">
    <name type="scientific">Marasmius tenuissimus</name>
    <dbReference type="NCBI Taxonomy" id="585030"/>
    <lineage>
        <taxon>Eukaryota</taxon>
        <taxon>Fungi</taxon>
        <taxon>Dikarya</taxon>
        <taxon>Basidiomycota</taxon>
        <taxon>Agaricomycotina</taxon>
        <taxon>Agaricomycetes</taxon>
        <taxon>Agaricomycetidae</taxon>
        <taxon>Agaricales</taxon>
        <taxon>Marasmiineae</taxon>
        <taxon>Marasmiaceae</taxon>
        <taxon>Marasmius</taxon>
    </lineage>
</organism>
<gene>
    <name evidence="2" type="ORF">AAF712_004895</name>
</gene>
<feature type="transmembrane region" description="Helical" evidence="1">
    <location>
        <begin position="38"/>
        <end position="56"/>
    </location>
</feature>
<name>A0ABR3A624_9AGAR</name>
<proteinExistence type="predicted"/>
<comment type="caution">
    <text evidence="2">The sequence shown here is derived from an EMBL/GenBank/DDBJ whole genome shotgun (WGS) entry which is preliminary data.</text>
</comment>
<evidence type="ECO:0000256" key="1">
    <source>
        <dbReference type="SAM" id="Phobius"/>
    </source>
</evidence>
<keyword evidence="1" id="KW-0472">Membrane</keyword>
<dbReference type="EMBL" id="JBBXMP010000021">
    <property type="protein sequence ID" value="KAL0067992.1"/>
    <property type="molecule type" value="Genomic_DNA"/>
</dbReference>
<sequence length="198" mass="21615">MLVILKCAVCRIKFTPAGPHPICLGGRVAIGVQTTGDVVASLILVFFPLYALRLASELPSHERRLIHALFASTILTLTACLCQAIFVIKTNRFAMTYSGSLETSISLMVCNLLVVVTFLYRLFSRQKEEGEYNSGEDIIALPTVARTGPENVSRARTDSDISVQTDLTELGETQTYSLRTVDLCSSGPRTSGSHQDRS</sequence>
<keyword evidence="1" id="KW-1133">Transmembrane helix</keyword>
<evidence type="ECO:0000313" key="3">
    <source>
        <dbReference type="Proteomes" id="UP001437256"/>
    </source>
</evidence>
<feature type="transmembrane region" description="Helical" evidence="1">
    <location>
        <begin position="103"/>
        <end position="123"/>
    </location>
</feature>
<feature type="transmembrane region" description="Helical" evidence="1">
    <location>
        <begin position="68"/>
        <end position="88"/>
    </location>
</feature>